<organism evidence="5 6">
    <name type="scientific">Colletotrichum plurivorum</name>
    <dbReference type="NCBI Taxonomy" id="2175906"/>
    <lineage>
        <taxon>Eukaryota</taxon>
        <taxon>Fungi</taxon>
        <taxon>Dikarya</taxon>
        <taxon>Ascomycota</taxon>
        <taxon>Pezizomycotina</taxon>
        <taxon>Sordariomycetes</taxon>
        <taxon>Hypocreomycetidae</taxon>
        <taxon>Glomerellales</taxon>
        <taxon>Glomerellaceae</taxon>
        <taxon>Colletotrichum</taxon>
        <taxon>Colletotrichum orchidearum species complex</taxon>
    </lineage>
</organism>
<evidence type="ECO:0000313" key="6">
    <source>
        <dbReference type="Proteomes" id="UP000654918"/>
    </source>
</evidence>
<dbReference type="InterPro" id="IPR019318">
    <property type="entry name" value="Gua_nucleotide_exch_fac_Ric8"/>
</dbReference>
<accession>A0A8H6J093</accession>
<dbReference type="AlphaFoldDB" id="A0A8H6J093"/>
<keyword evidence="6" id="KW-1185">Reference proteome</keyword>
<sequence>MATSIKGSVGGHLINEDLQLTQFIDNRANVEDLLQLLEDDASAGHRQVNTSLDLAPSFENDGLAETINKPPTSVLVDCLAALPLYQSENISVPSVAKLLDVLQTALSAPRKTDKELLSLLMVILRLAQNKTPALASEQTSHILPSPSDRVTPLGQGSTLPHRLLKLCSTTAEPVVREVISSIYFELSGSNPQRFVHHVGFGNAAGFLASRGIQVSQAELAEYQEQADDANINPMTGQLYSEEGRVEMPVMTQEEKEREAERLLRANGAVSVENPVAQFQQSGRFKELSDDES</sequence>
<keyword evidence="2" id="KW-0344">Guanine-nucleotide releasing factor</keyword>
<dbReference type="GO" id="GO:0001965">
    <property type="term" value="F:G-protein alpha-subunit binding"/>
    <property type="evidence" value="ECO:0007669"/>
    <property type="project" value="TreeGrafter"/>
</dbReference>
<keyword evidence="3" id="KW-0143">Chaperone</keyword>
<dbReference type="GO" id="GO:0005085">
    <property type="term" value="F:guanyl-nucleotide exchange factor activity"/>
    <property type="evidence" value="ECO:0007669"/>
    <property type="project" value="UniProtKB-KW"/>
</dbReference>
<dbReference type="PANTHER" id="PTHR12425:SF5">
    <property type="entry name" value="SYNEMBRYN"/>
    <property type="match status" value="1"/>
</dbReference>
<evidence type="ECO:0000313" key="5">
    <source>
        <dbReference type="EMBL" id="KAF6803938.1"/>
    </source>
</evidence>
<feature type="compositionally biased region" description="Basic and acidic residues" evidence="4">
    <location>
        <begin position="283"/>
        <end position="292"/>
    </location>
</feature>
<name>A0A8H6J093_9PEZI</name>
<comment type="similarity">
    <text evidence="1">Belongs to the synembryn family.</text>
</comment>
<protein>
    <submittedName>
        <fullName evidence="5">Guanine nucleotide exchange factor synembryn</fullName>
    </submittedName>
</protein>
<reference evidence="5" key="1">
    <citation type="journal article" date="2020" name="Phytopathology">
        <title>Genome Sequence Resources of Colletotrichum truncatum, C. plurivorum, C. musicola, and C. sojae: Four Species Pathogenic to Soybean (Glycine max).</title>
        <authorList>
            <person name="Rogerio F."/>
            <person name="Boufleur T.R."/>
            <person name="Ciampi-Guillardi M."/>
            <person name="Sukno S.A."/>
            <person name="Thon M.R."/>
            <person name="Massola Junior N.S."/>
            <person name="Baroncelli R."/>
        </authorList>
    </citation>
    <scope>NUCLEOTIDE SEQUENCE</scope>
    <source>
        <strain evidence="5">LFN00145</strain>
    </source>
</reference>
<dbReference type="GO" id="GO:0007186">
    <property type="term" value="P:G protein-coupled receptor signaling pathway"/>
    <property type="evidence" value="ECO:0007669"/>
    <property type="project" value="TreeGrafter"/>
</dbReference>
<dbReference type="PANTHER" id="PTHR12425">
    <property type="entry name" value="SYNEMBRYN"/>
    <property type="match status" value="1"/>
</dbReference>
<evidence type="ECO:0000256" key="1">
    <source>
        <dbReference type="ARBA" id="ARBA00009049"/>
    </source>
</evidence>
<dbReference type="Pfam" id="PF10165">
    <property type="entry name" value="Ric8"/>
    <property type="match status" value="1"/>
</dbReference>
<dbReference type="GO" id="GO:0005737">
    <property type="term" value="C:cytoplasm"/>
    <property type="evidence" value="ECO:0007669"/>
    <property type="project" value="TreeGrafter"/>
</dbReference>
<gene>
    <name evidence="5" type="ORF">CPLU01_16086</name>
</gene>
<feature type="region of interest" description="Disordered" evidence="4">
    <location>
        <begin position="273"/>
        <end position="292"/>
    </location>
</feature>
<dbReference type="EMBL" id="WIGO01000853">
    <property type="protein sequence ID" value="KAF6803938.1"/>
    <property type="molecule type" value="Genomic_DNA"/>
</dbReference>
<evidence type="ECO:0000256" key="3">
    <source>
        <dbReference type="ARBA" id="ARBA00023186"/>
    </source>
</evidence>
<dbReference type="Proteomes" id="UP000654918">
    <property type="component" value="Unassembled WGS sequence"/>
</dbReference>
<comment type="caution">
    <text evidence="5">The sequence shown here is derived from an EMBL/GenBank/DDBJ whole genome shotgun (WGS) entry which is preliminary data.</text>
</comment>
<evidence type="ECO:0000256" key="4">
    <source>
        <dbReference type="SAM" id="MobiDB-lite"/>
    </source>
</evidence>
<proteinExistence type="inferred from homology"/>
<evidence type="ECO:0000256" key="2">
    <source>
        <dbReference type="ARBA" id="ARBA00022658"/>
    </source>
</evidence>